<proteinExistence type="predicted"/>
<organism evidence="1 2">
    <name type="scientific">Plasmodium falciparum Vietnam Oak-Knoll</name>
    <name type="common">FVO</name>
    <dbReference type="NCBI Taxonomy" id="1036723"/>
    <lineage>
        <taxon>Eukaryota</taxon>
        <taxon>Sar</taxon>
        <taxon>Alveolata</taxon>
        <taxon>Apicomplexa</taxon>
        <taxon>Aconoidasida</taxon>
        <taxon>Haemosporida</taxon>
        <taxon>Plasmodiidae</taxon>
        <taxon>Plasmodium</taxon>
        <taxon>Plasmodium (Laverania)</taxon>
    </lineage>
</organism>
<evidence type="ECO:0000313" key="1">
    <source>
        <dbReference type="EMBL" id="ETW16912.1"/>
    </source>
</evidence>
<dbReference type="AlphaFoldDB" id="A0A024V2X1"/>
<dbReference type="EMBL" id="KI925136">
    <property type="protein sequence ID" value="ETW16912.1"/>
    <property type="molecule type" value="Genomic_DNA"/>
</dbReference>
<reference evidence="1 2" key="1">
    <citation type="submission" date="2013-02" db="EMBL/GenBank/DDBJ databases">
        <title>The Genome Annotation of Plasmodium falciparum Vietnam Oak-Knoll (FVO).</title>
        <authorList>
            <consortium name="The Broad Institute Genome Sequencing Platform"/>
            <consortium name="The Broad Institute Genome Sequencing Center for Infectious Disease"/>
            <person name="Neafsey D."/>
            <person name="Hoffman S."/>
            <person name="Volkman S."/>
            <person name="Rosenthal P."/>
            <person name="Walker B."/>
            <person name="Young S.K."/>
            <person name="Zeng Q."/>
            <person name="Gargeya S."/>
            <person name="Fitzgerald M."/>
            <person name="Haas B."/>
            <person name="Abouelleil A."/>
            <person name="Allen A.W."/>
            <person name="Alvarado L."/>
            <person name="Arachchi H.M."/>
            <person name="Berlin A.M."/>
            <person name="Chapman S.B."/>
            <person name="Gainer-Dewar J."/>
            <person name="Goldberg J."/>
            <person name="Griggs A."/>
            <person name="Gujja S."/>
            <person name="Hansen M."/>
            <person name="Howarth C."/>
            <person name="Imamovic A."/>
            <person name="Ireland A."/>
            <person name="Larimer J."/>
            <person name="McCowan C."/>
            <person name="Murphy C."/>
            <person name="Pearson M."/>
            <person name="Poon T.W."/>
            <person name="Priest M."/>
            <person name="Roberts A."/>
            <person name="Saif S."/>
            <person name="Shea T."/>
            <person name="Sisk P."/>
            <person name="Sykes S."/>
            <person name="Wortman J."/>
            <person name="Nusbaum C."/>
            <person name="Birren B."/>
        </authorList>
    </citation>
    <scope>NUCLEOTIDE SEQUENCE [LARGE SCALE GENOMIC DNA]</scope>
    <source>
        <strain evidence="2">Vietnam Oak-Knoll (FVO)</strain>
    </source>
</reference>
<accession>A0A024V2X1</accession>
<gene>
    <name evidence="1" type="ORF">PFFVO_04177</name>
</gene>
<reference evidence="1 2" key="2">
    <citation type="submission" date="2013-02" db="EMBL/GenBank/DDBJ databases">
        <title>The Genome Sequence of Plasmodium falciparum Vietnam Oak-Knoll (FVO).</title>
        <authorList>
            <consortium name="The Broad Institute Genome Sequencing Platform"/>
            <consortium name="The Broad Institute Genome Sequencing Center for Infectious Disease"/>
            <person name="Neafsey D."/>
            <person name="Cheeseman I."/>
            <person name="Volkman S."/>
            <person name="Adams J."/>
            <person name="Walker B."/>
            <person name="Young S.K."/>
            <person name="Zeng Q."/>
            <person name="Gargeya S."/>
            <person name="Fitzgerald M."/>
            <person name="Haas B."/>
            <person name="Abouelleil A."/>
            <person name="Alvarado L."/>
            <person name="Arachchi H.M."/>
            <person name="Berlin A.M."/>
            <person name="Chapman S.B."/>
            <person name="Dewar J."/>
            <person name="Goldberg J."/>
            <person name="Griggs A."/>
            <person name="Gujja S."/>
            <person name="Hansen M."/>
            <person name="Howarth C."/>
            <person name="Imamovic A."/>
            <person name="Larimer J."/>
            <person name="McCowan C."/>
            <person name="Murphy C."/>
            <person name="Neiman D."/>
            <person name="Pearson M."/>
            <person name="Priest M."/>
            <person name="Roberts A."/>
            <person name="Saif S."/>
            <person name="Shea T."/>
            <person name="Sisk P."/>
            <person name="Sykes S."/>
            <person name="Wortman J."/>
            <person name="Nusbaum C."/>
            <person name="Birren B."/>
        </authorList>
    </citation>
    <scope>NUCLEOTIDE SEQUENCE [LARGE SCALE GENOMIC DNA]</scope>
    <source>
        <strain evidence="2">Vietnam Oak-Knoll (FVO)</strain>
    </source>
</reference>
<protein>
    <submittedName>
        <fullName evidence="1">Uncharacterized protein</fullName>
    </submittedName>
</protein>
<evidence type="ECO:0000313" key="2">
    <source>
        <dbReference type="Proteomes" id="UP000030690"/>
    </source>
</evidence>
<name>A0A024V2X1_PLAFA</name>
<dbReference type="Proteomes" id="UP000030690">
    <property type="component" value="Unassembled WGS sequence"/>
</dbReference>
<sequence>MFNNLFILLMEIHKDIIKEKNLYICIFFSYCRY</sequence>